<name>A0A2I0KUA1_PUNGR</name>
<dbReference type="SUPFAM" id="SSF82153">
    <property type="entry name" value="FAS1 domain"/>
    <property type="match status" value="1"/>
</dbReference>
<dbReference type="Proteomes" id="UP000233551">
    <property type="component" value="Unassembled WGS sequence"/>
</dbReference>
<protein>
    <recommendedName>
        <fullName evidence="4">FAS1 domain-containing protein</fullName>
    </recommendedName>
</protein>
<dbReference type="InterPro" id="IPR036378">
    <property type="entry name" value="FAS1_dom_sf"/>
</dbReference>
<dbReference type="PROSITE" id="PS50213">
    <property type="entry name" value="FAS1"/>
    <property type="match status" value="1"/>
</dbReference>
<feature type="domain" description="FAS1" evidence="4">
    <location>
        <begin position="63"/>
        <end position="210"/>
    </location>
</feature>
<dbReference type="PANTHER" id="PTHR33985:SF5">
    <property type="entry name" value="FASCICLIN-LIKE ARABINOGALACTAN FAMILY PROTEIN"/>
    <property type="match status" value="1"/>
</dbReference>
<dbReference type="InterPro" id="IPR000782">
    <property type="entry name" value="FAS1_domain"/>
</dbReference>
<comment type="similarity">
    <text evidence="1">Belongs to the fasciclin-like AGP family.</text>
</comment>
<dbReference type="AlphaFoldDB" id="A0A2I0KUA1"/>
<dbReference type="SMART" id="SM00554">
    <property type="entry name" value="FAS1"/>
    <property type="match status" value="1"/>
</dbReference>
<gene>
    <name evidence="5" type="ORF">CRG98_007554</name>
</gene>
<dbReference type="EMBL" id="PGOL01000342">
    <property type="protein sequence ID" value="PKI72059.1"/>
    <property type="molecule type" value="Genomic_DNA"/>
</dbReference>
<evidence type="ECO:0000256" key="1">
    <source>
        <dbReference type="ARBA" id="ARBA00007843"/>
    </source>
</evidence>
<keyword evidence="6" id="KW-1185">Reference proteome</keyword>
<dbReference type="STRING" id="22663.A0A2I0KUA1"/>
<dbReference type="PANTHER" id="PTHR33985">
    <property type="entry name" value="OS02G0491300 PROTEIN-RELATED"/>
    <property type="match status" value="1"/>
</dbReference>
<dbReference type="Gene3D" id="2.30.180.10">
    <property type="entry name" value="FAS1 domain"/>
    <property type="match status" value="1"/>
</dbReference>
<feature type="region of interest" description="Disordered" evidence="3">
    <location>
        <begin position="215"/>
        <end position="288"/>
    </location>
</feature>
<evidence type="ECO:0000313" key="5">
    <source>
        <dbReference type="EMBL" id="PKI72059.1"/>
    </source>
</evidence>
<feature type="compositionally biased region" description="Polar residues" evidence="3">
    <location>
        <begin position="215"/>
        <end position="233"/>
    </location>
</feature>
<keyword evidence="2" id="KW-0325">Glycoprotein</keyword>
<reference evidence="5 6" key="1">
    <citation type="submission" date="2017-11" db="EMBL/GenBank/DDBJ databases">
        <title>De-novo sequencing of pomegranate (Punica granatum L.) genome.</title>
        <authorList>
            <person name="Akparov Z."/>
            <person name="Amiraslanov A."/>
            <person name="Hajiyeva S."/>
            <person name="Abbasov M."/>
            <person name="Kaur K."/>
            <person name="Hamwieh A."/>
            <person name="Solovyev V."/>
            <person name="Salamov A."/>
            <person name="Braich B."/>
            <person name="Kosarev P."/>
            <person name="Mahmoud A."/>
            <person name="Hajiyev E."/>
            <person name="Babayeva S."/>
            <person name="Izzatullayeva V."/>
            <person name="Mammadov A."/>
            <person name="Mammadov A."/>
            <person name="Sharifova S."/>
            <person name="Ojaghi J."/>
            <person name="Eynullazada K."/>
            <person name="Bayramov B."/>
            <person name="Abdulazimova A."/>
            <person name="Shahmuradov I."/>
        </authorList>
    </citation>
    <scope>NUCLEOTIDE SEQUENCE [LARGE SCALE GENOMIC DNA]</scope>
    <source>
        <strain evidence="6">cv. AG2017</strain>
        <tissue evidence="5">Leaf</tissue>
    </source>
</reference>
<evidence type="ECO:0000256" key="2">
    <source>
        <dbReference type="ARBA" id="ARBA00022974"/>
    </source>
</evidence>
<comment type="caution">
    <text evidence="5">The sequence shown here is derived from an EMBL/GenBank/DDBJ whole genome shotgun (WGS) entry which is preliminary data.</text>
</comment>
<dbReference type="InterPro" id="IPR052806">
    <property type="entry name" value="Fasciclin-like_AGP"/>
</dbReference>
<keyword evidence="2" id="KW-0654">Proteoglycan</keyword>
<accession>A0A2I0KUA1</accession>
<sequence length="316" mass="34143">MAMANLFLRRRCGFVYGYALLLLTTTFILPTALTLTATAPLPAPTATAHVQAYGDDRLSPQQLHNIIDALIGSGDFGNWGKILSTTDPSMFPLSATLFVPSDSGFSSFSADCLSSSCSSQASDPDPDPDPSVISIDPLRFSYHIVPQRLSFSDLMLFPINSRLPTLLLDKSILITNNSRSNFTLNYRSRLTQPDLFSNPTVTVHGIGDALDYTNVNNSNSESSDTAAMPQSSVPPRREQEEDNSPEESLQPPLPNQKKPGASVTPRLDNDVQVAPPARGNGIAKSRASRSVISGSDNLLILCLGWLLGFLIKIQFG</sequence>
<organism evidence="5 6">
    <name type="scientific">Punica granatum</name>
    <name type="common">Pomegranate</name>
    <dbReference type="NCBI Taxonomy" id="22663"/>
    <lineage>
        <taxon>Eukaryota</taxon>
        <taxon>Viridiplantae</taxon>
        <taxon>Streptophyta</taxon>
        <taxon>Embryophyta</taxon>
        <taxon>Tracheophyta</taxon>
        <taxon>Spermatophyta</taxon>
        <taxon>Magnoliopsida</taxon>
        <taxon>eudicotyledons</taxon>
        <taxon>Gunneridae</taxon>
        <taxon>Pentapetalae</taxon>
        <taxon>rosids</taxon>
        <taxon>malvids</taxon>
        <taxon>Myrtales</taxon>
        <taxon>Lythraceae</taxon>
        <taxon>Punica</taxon>
    </lineage>
</organism>
<proteinExistence type="inferred from homology"/>
<evidence type="ECO:0000259" key="4">
    <source>
        <dbReference type="PROSITE" id="PS50213"/>
    </source>
</evidence>
<evidence type="ECO:0000313" key="6">
    <source>
        <dbReference type="Proteomes" id="UP000233551"/>
    </source>
</evidence>
<evidence type="ECO:0000256" key="3">
    <source>
        <dbReference type="SAM" id="MobiDB-lite"/>
    </source>
</evidence>